<gene>
    <name evidence="1" type="ORF">M378DRAFT_481618</name>
</gene>
<name>A0A0C2TTT0_AMAMK</name>
<protein>
    <submittedName>
        <fullName evidence="1">Uncharacterized protein</fullName>
    </submittedName>
</protein>
<organism evidence="1 2">
    <name type="scientific">Amanita muscaria (strain Koide BX008)</name>
    <dbReference type="NCBI Taxonomy" id="946122"/>
    <lineage>
        <taxon>Eukaryota</taxon>
        <taxon>Fungi</taxon>
        <taxon>Dikarya</taxon>
        <taxon>Basidiomycota</taxon>
        <taxon>Agaricomycotina</taxon>
        <taxon>Agaricomycetes</taxon>
        <taxon>Agaricomycetidae</taxon>
        <taxon>Agaricales</taxon>
        <taxon>Pluteineae</taxon>
        <taxon>Amanitaceae</taxon>
        <taxon>Amanita</taxon>
    </lineage>
</organism>
<evidence type="ECO:0000313" key="1">
    <source>
        <dbReference type="EMBL" id="KIL70724.1"/>
    </source>
</evidence>
<dbReference type="InParanoid" id="A0A0C2TTT0"/>
<dbReference type="EMBL" id="KN818223">
    <property type="protein sequence ID" value="KIL70724.1"/>
    <property type="molecule type" value="Genomic_DNA"/>
</dbReference>
<sequence>MYYRPPLIAHDIFLTATDNSPHSTEKLWVDSRTNSSCTIINKAVQVRARNQKGTMSSSQPDRAVEGKCFHSRWWAGANYS</sequence>
<proteinExistence type="predicted"/>
<accession>A0A0C2TTT0</accession>
<evidence type="ECO:0000313" key="2">
    <source>
        <dbReference type="Proteomes" id="UP000054549"/>
    </source>
</evidence>
<reference evidence="1 2" key="1">
    <citation type="submission" date="2014-04" db="EMBL/GenBank/DDBJ databases">
        <title>Evolutionary Origins and Diversification of the Mycorrhizal Mutualists.</title>
        <authorList>
            <consortium name="DOE Joint Genome Institute"/>
            <consortium name="Mycorrhizal Genomics Consortium"/>
            <person name="Kohler A."/>
            <person name="Kuo A."/>
            <person name="Nagy L.G."/>
            <person name="Floudas D."/>
            <person name="Copeland A."/>
            <person name="Barry K.W."/>
            <person name="Cichocki N."/>
            <person name="Veneault-Fourrey C."/>
            <person name="LaButti K."/>
            <person name="Lindquist E.A."/>
            <person name="Lipzen A."/>
            <person name="Lundell T."/>
            <person name="Morin E."/>
            <person name="Murat C."/>
            <person name="Riley R."/>
            <person name="Ohm R."/>
            <person name="Sun H."/>
            <person name="Tunlid A."/>
            <person name="Henrissat B."/>
            <person name="Grigoriev I.V."/>
            <person name="Hibbett D.S."/>
            <person name="Martin F."/>
        </authorList>
    </citation>
    <scope>NUCLEOTIDE SEQUENCE [LARGE SCALE GENOMIC DNA]</scope>
    <source>
        <strain evidence="1 2">Koide BX008</strain>
    </source>
</reference>
<dbReference type="HOGENOM" id="CLU_2589216_0_0_1"/>
<keyword evidence="2" id="KW-1185">Reference proteome</keyword>
<dbReference type="AlphaFoldDB" id="A0A0C2TTT0"/>
<dbReference type="Proteomes" id="UP000054549">
    <property type="component" value="Unassembled WGS sequence"/>
</dbReference>